<protein>
    <submittedName>
        <fullName evidence="2">Glycosyltransferase involved in cell wall biosynthesis</fullName>
    </submittedName>
</protein>
<dbReference type="Gene3D" id="3.90.550.10">
    <property type="entry name" value="Spore Coat Polysaccharide Biosynthesis Protein SpsA, Chain A"/>
    <property type="match status" value="1"/>
</dbReference>
<dbReference type="Proteomes" id="UP000271227">
    <property type="component" value="Unassembled WGS sequence"/>
</dbReference>
<dbReference type="RefSeq" id="WP_170163939.1">
    <property type="nucleotide sequence ID" value="NZ_REFR01000016.1"/>
</dbReference>
<dbReference type="InterPro" id="IPR001173">
    <property type="entry name" value="Glyco_trans_2-like"/>
</dbReference>
<dbReference type="PANTHER" id="PTHR43685:SF2">
    <property type="entry name" value="GLYCOSYLTRANSFERASE 2-LIKE DOMAIN-CONTAINING PROTEIN"/>
    <property type="match status" value="1"/>
</dbReference>
<keyword evidence="3" id="KW-1185">Reference proteome</keyword>
<evidence type="ECO:0000313" key="2">
    <source>
        <dbReference type="EMBL" id="RMB01416.1"/>
    </source>
</evidence>
<accession>A0A3M0C3M1</accession>
<reference evidence="2 3" key="1">
    <citation type="submission" date="2018-10" db="EMBL/GenBank/DDBJ databases">
        <title>Genomic Encyclopedia of Archaeal and Bacterial Type Strains, Phase II (KMG-II): from individual species to whole genera.</title>
        <authorList>
            <person name="Goeker M."/>
        </authorList>
    </citation>
    <scope>NUCLEOTIDE SEQUENCE [LARGE SCALE GENOMIC DNA]</scope>
    <source>
        <strain evidence="2 3">DSM 25217</strain>
    </source>
</reference>
<gene>
    <name evidence="2" type="ORF">BXY39_3600</name>
</gene>
<dbReference type="InterPro" id="IPR029044">
    <property type="entry name" value="Nucleotide-diphossugar_trans"/>
</dbReference>
<dbReference type="CDD" id="cd00761">
    <property type="entry name" value="Glyco_tranf_GTA_type"/>
    <property type="match status" value="1"/>
</dbReference>
<dbReference type="SUPFAM" id="SSF53448">
    <property type="entry name" value="Nucleotide-diphospho-sugar transferases"/>
    <property type="match status" value="1"/>
</dbReference>
<evidence type="ECO:0000313" key="3">
    <source>
        <dbReference type="Proteomes" id="UP000271227"/>
    </source>
</evidence>
<organism evidence="2 3">
    <name type="scientific">Eilatimonas milleporae</name>
    <dbReference type="NCBI Taxonomy" id="911205"/>
    <lineage>
        <taxon>Bacteria</taxon>
        <taxon>Pseudomonadati</taxon>
        <taxon>Pseudomonadota</taxon>
        <taxon>Alphaproteobacteria</taxon>
        <taxon>Kordiimonadales</taxon>
        <taxon>Kordiimonadaceae</taxon>
        <taxon>Eilatimonas</taxon>
    </lineage>
</organism>
<name>A0A3M0C3M1_9PROT</name>
<dbReference type="GO" id="GO:0016740">
    <property type="term" value="F:transferase activity"/>
    <property type="evidence" value="ECO:0007669"/>
    <property type="project" value="UniProtKB-KW"/>
</dbReference>
<evidence type="ECO:0000259" key="1">
    <source>
        <dbReference type="Pfam" id="PF00535"/>
    </source>
</evidence>
<dbReference type="EMBL" id="REFR01000016">
    <property type="protein sequence ID" value="RMB01416.1"/>
    <property type="molecule type" value="Genomic_DNA"/>
</dbReference>
<dbReference type="AlphaFoldDB" id="A0A3M0C3M1"/>
<sequence>MSKTADLRSPASVRLAIIVPCFGHPRLMAEAVLSALEQRGCPDFRVILVIDGCPNGETWSVANMLLQRGRGRVIAISQRNQGLSAARNHGIDIALATFPKLEFVYFLDADNRLRPGSMASFVRQLDAAPEAGWAYPDITRFGALSGMEGRQTIVTARHYSAFDHLTANICEAGSMVRTRPLKSGLRFCEELKEGFEDWDFWLSALKQNLWGVRAALCGFEYRVRGESMLTTASRRAPLLRRQLEQRHKDLFRYSTLAALIHREAPPFAVLFTDTNDGWLGLDPKMPGQRLQKEANGVKGSVLDSVRFVFAMSEETFFELRSSAFTRWFFHILQVTRPQTAVIMTATNKTGVHSTFLSLPDDGWQHPSSVTIELFKKADQLKISWLPEPVGNSDLTAEIGAKRIERFLKHRQEKQPALGHLARRAPAPDRAAKRSGLSTALMPVDREKTILPYLPHTDMPSVAVTIPLRLLRISKTAQDLMRLCRNLNNNDTRLRVILEIDDAFSNDFFKRHPELASVDDVLFHQGGQVSPIPPFSTVWHHIYPKPYRSKHMS</sequence>
<proteinExistence type="predicted"/>
<dbReference type="InterPro" id="IPR050834">
    <property type="entry name" value="Glycosyltransf_2"/>
</dbReference>
<keyword evidence="2" id="KW-0808">Transferase</keyword>
<dbReference type="PANTHER" id="PTHR43685">
    <property type="entry name" value="GLYCOSYLTRANSFERASE"/>
    <property type="match status" value="1"/>
</dbReference>
<feature type="domain" description="Glycosyltransferase 2-like" evidence="1">
    <location>
        <begin position="17"/>
        <end position="130"/>
    </location>
</feature>
<dbReference type="Pfam" id="PF00535">
    <property type="entry name" value="Glycos_transf_2"/>
    <property type="match status" value="1"/>
</dbReference>
<comment type="caution">
    <text evidence="2">The sequence shown here is derived from an EMBL/GenBank/DDBJ whole genome shotgun (WGS) entry which is preliminary data.</text>
</comment>
<dbReference type="InParanoid" id="A0A3M0C3M1"/>